<evidence type="ECO:0000313" key="5">
    <source>
        <dbReference type="Proteomes" id="UP000073200"/>
    </source>
</evidence>
<dbReference type="Proteomes" id="UP000073485">
    <property type="component" value="Unassembled WGS sequence"/>
</dbReference>
<dbReference type="AlphaFoldDB" id="A0A116MBR3"/>
<protein>
    <submittedName>
        <fullName evidence="3">Uncharacterized protein</fullName>
    </submittedName>
</protein>
<dbReference type="EMBL" id="FIHG01000001">
    <property type="protein sequence ID" value="CYU68852.1"/>
    <property type="molecule type" value="Genomic_DNA"/>
</dbReference>
<evidence type="ECO:0000313" key="1">
    <source>
        <dbReference type="EMBL" id="CYU68852.1"/>
    </source>
</evidence>
<evidence type="ECO:0000313" key="2">
    <source>
        <dbReference type="EMBL" id="CYU81711.1"/>
    </source>
</evidence>
<reference evidence="4 5" key="1">
    <citation type="submission" date="2016-02" db="EMBL/GenBank/DDBJ databases">
        <authorList>
            <consortium name="Pathogen Informatics"/>
        </authorList>
    </citation>
    <scope>NUCLEOTIDE SEQUENCE [LARGE SCALE GENOMIC DNA]</scope>
    <source>
        <strain evidence="2 6">LSS48</strain>
        <strain evidence="1 5">LSS59</strain>
        <strain evidence="3 4">LSS8</strain>
    </source>
</reference>
<dbReference type="EMBL" id="FIID01000001">
    <property type="protein sequence ID" value="CYV38882.1"/>
    <property type="molecule type" value="Genomic_DNA"/>
</dbReference>
<name>A0A116MBR3_STRSU</name>
<dbReference type="RefSeq" id="WP_153308809.1">
    <property type="nucleotide sequence ID" value="NZ_CEHP01000003.1"/>
</dbReference>
<dbReference type="Pfam" id="PF21983">
    <property type="entry name" value="NikA-like"/>
    <property type="match status" value="1"/>
</dbReference>
<proteinExistence type="predicted"/>
<accession>A0A116MBR3</accession>
<sequence>MQENKRPRGRPATGLVRDKKITIRTTAEEAELIKNKAKENGENLTNFIINLIKEK</sequence>
<dbReference type="Proteomes" id="UP000072933">
    <property type="component" value="Unassembled WGS sequence"/>
</dbReference>
<dbReference type="EMBL" id="FIGO01000005">
    <property type="protein sequence ID" value="CYU81711.1"/>
    <property type="molecule type" value="Genomic_DNA"/>
</dbReference>
<evidence type="ECO:0000313" key="6">
    <source>
        <dbReference type="Proteomes" id="UP000073485"/>
    </source>
</evidence>
<gene>
    <name evidence="3" type="ORF">ERS132370_00077</name>
    <name evidence="2" type="ORF">ERS132410_01139</name>
    <name evidence="1" type="ORF">ERS132421_00263</name>
</gene>
<organism evidence="3 4">
    <name type="scientific">Streptococcus suis</name>
    <dbReference type="NCBI Taxonomy" id="1307"/>
    <lineage>
        <taxon>Bacteria</taxon>
        <taxon>Bacillati</taxon>
        <taxon>Bacillota</taxon>
        <taxon>Bacilli</taxon>
        <taxon>Lactobacillales</taxon>
        <taxon>Streptococcaceae</taxon>
        <taxon>Streptococcus</taxon>
    </lineage>
</organism>
<evidence type="ECO:0000313" key="4">
    <source>
        <dbReference type="Proteomes" id="UP000072933"/>
    </source>
</evidence>
<dbReference type="Proteomes" id="UP000073200">
    <property type="component" value="Unassembled WGS sequence"/>
</dbReference>
<evidence type="ECO:0000313" key="3">
    <source>
        <dbReference type="EMBL" id="CYV38882.1"/>
    </source>
</evidence>
<dbReference type="InterPro" id="IPR053842">
    <property type="entry name" value="NikA-like"/>
</dbReference>